<keyword evidence="2" id="KW-0808">Transferase</keyword>
<dbReference type="EMBL" id="MT141543">
    <property type="protein sequence ID" value="QJA65711.1"/>
    <property type="molecule type" value="Genomic_DNA"/>
</dbReference>
<keyword evidence="4" id="KW-0378">Hydrolase</keyword>
<dbReference type="SUPFAM" id="SSF75005">
    <property type="entry name" value="Arabinanase/levansucrase/invertase"/>
    <property type="match status" value="2"/>
</dbReference>
<evidence type="ECO:0000256" key="2">
    <source>
        <dbReference type="ARBA" id="ARBA00022679"/>
    </source>
</evidence>
<reference evidence="4" key="1">
    <citation type="submission" date="2020-03" db="EMBL/GenBank/DDBJ databases">
        <title>The deep terrestrial virosphere.</title>
        <authorList>
            <person name="Holmfeldt K."/>
            <person name="Nilsson E."/>
            <person name="Simone D."/>
            <person name="Lopez-Fernandez M."/>
            <person name="Wu X."/>
            <person name="de Brujin I."/>
            <person name="Lundin D."/>
            <person name="Andersson A."/>
            <person name="Bertilsson S."/>
            <person name="Dopson M."/>
        </authorList>
    </citation>
    <scope>NUCLEOTIDE SEQUENCE</scope>
    <source>
        <strain evidence="4">MM415A00465</strain>
        <strain evidence="3">MM415B00381</strain>
    </source>
</reference>
<gene>
    <name evidence="4" type="ORF">MM415A00465_0002</name>
    <name evidence="3" type="ORF">MM415B00381_0024</name>
</gene>
<organism evidence="4">
    <name type="scientific">viral metagenome</name>
    <dbReference type="NCBI Taxonomy" id="1070528"/>
    <lineage>
        <taxon>unclassified sequences</taxon>
        <taxon>metagenomes</taxon>
        <taxon>organismal metagenomes</taxon>
    </lineage>
</organism>
<dbReference type="PROSITE" id="PS51318">
    <property type="entry name" value="TAT"/>
    <property type="match status" value="1"/>
</dbReference>
<evidence type="ECO:0000313" key="4">
    <source>
        <dbReference type="EMBL" id="QJA81944.1"/>
    </source>
</evidence>
<dbReference type="Gene3D" id="2.115.10.20">
    <property type="entry name" value="Glycosyl hydrolase domain, family 43"/>
    <property type="match status" value="3"/>
</dbReference>
<evidence type="ECO:0000313" key="3">
    <source>
        <dbReference type="EMBL" id="QJA65711.1"/>
    </source>
</evidence>
<dbReference type="EMBL" id="MT142475">
    <property type="protein sequence ID" value="QJA81944.1"/>
    <property type="molecule type" value="Genomic_DNA"/>
</dbReference>
<dbReference type="Pfam" id="PF04041">
    <property type="entry name" value="Glyco_hydro_130"/>
    <property type="match status" value="1"/>
</dbReference>
<dbReference type="InterPro" id="IPR023296">
    <property type="entry name" value="Glyco_hydro_beta-prop_sf"/>
</dbReference>
<dbReference type="InterPro" id="IPR007184">
    <property type="entry name" value="Mannoside_phosphorylase"/>
</dbReference>
<dbReference type="GO" id="GO:0016787">
    <property type="term" value="F:hydrolase activity"/>
    <property type="evidence" value="ECO:0007669"/>
    <property type="project" value="UniProtKB-KW"/>
</dbReference>
<keyword evidence="1" id="KW-0328">Glycosyltransferase</keyword>
<evidence type="ECO:0000256" key="1">
    <source>
        <dbReference type="ARBA" id="ARBA00022676"/>
    </source>
</evidence>
<sequence length="365" mass="40396">MQINRRNFIKTLGLVGGTLIIPRLTFANIVNGMSFPGGLQSNVTVFDRYASNPVIDAGSPGTWNAHSVRSSDVLYYNGLYYQYYYGHIDNPNSYPRRIGMSTSSDGYNYTSYAGNPILDLGSEGEWDDCHVTFPTVLKKGSTWYMYYGGDNEITNGSNGTGLATSTDGYTFTKISNGIEGTSKILQKGGDGTWDEAHAAPSSIIWRADQGENGEFWLYYSGVDISRVYYKIGLAKSTDGINFTKYNGNPIFSPSATWESSLIVCFGVFEYNSVYYAVYSANTGANHKIGIAKSIDGITWTRTGMYFFTKGNSSAWDDYFVLAPRLIFPQNDINQRALMYYTAVEYATGKNRIGVAIQQHIGNFGI</sequence>
<proteinExistence type="predicted"/>
<dbReference type="PANTHER" id="PTHR35279">
    <property type="match status" value="1"/>
</dbReference>
<dbReference type="InterPro" id="IPR006311">
    <property type="entry name" value="TAT_signal"/>
</dbReference>
<dbReference type="AlphaFoldDB" id="A0A6M3KJX6"/>
<accession>A0A6M3KJX6</accession>
<protein>
    <submittedName>
        <fullName evidence="4">Putative glycoside hydrolase</fullName>
    </submittedName>
</protein>
<dbReference type="GO" id="GO:0016757">
    <property type="term" value="F:glycosyltransferase activity"/>
    <property type="evidence" value="ECO:0007669"/>
    <property type="project" value="UniProtKB-KW"/>
</dbReference>
<dbReference type="PANTHER" id="PTHR35279:SF4">
    <property type="entry name" value="GLYCOSYL HYDROLASE FAMILY 32 N-TERMINAL DOMAIN-CONTAINING PROTEIN"/>
    <property type="match status" value="1"/>
</dbReference>
<name>A0A6M3KJX6_9ZZZZ</name>